<accession>A0A9W8A3G2</accession>
<feature type="region of interest" description="Disordered" evidence="1">
    <location>
        <begin position="247"/>
        <end position="267"/>
    </location>
</feature>
<evidence type="ECO:0000313" key="4">
    <source>
        <dbReference type="Proteomes" id="UP001150569"/>
    </source>
</evidence>
<name>A0A9W8A3G2_9FUNG</name>
<organism evidence="3 4">
    <name type="scientific">Tieghemiomyces parasiticus</name>
    <dbReference type="NCBI Taxonomy" id="78921"/>
    <lineage>
        <taxon>Eukaryota</taxon>
        <taxon>Fungi</taxon>
        <taxon>Fungi incertae sedis</taxon>
        <taxon>Zoopagomycota</taxon>
        <taxon>Kickxellomycotina</taxon>
        <taxon>Dimargaritomycetes</taxon>
        <taxon>Dimargaritales</taxon>
        <taxon>Dimargaritaceae</taxon>
        <taxon>Tieghemiomyces</taxon>
    </lineage>
</organism>
<dbReference type="InterPro" id="IPR015671">
    <property type="entry name" value="GSCR1_dom"/>
</dbReference>
<gene>
    <name evidence="3" type="ORF">IWQ60_006640</name>
</gene>
<proteinExistence type="predicted"/>
<dbReference type="Proteomes" id="UP001150569">
    <property type="component" value="Unassembled WGS sequence"/>
</dbReference>
<comment type="caution">
    <text evidence="3">The sequence shown here is derived from an EMBL/GenBank/DDBJ whole genome shotgun (WGS) entry which is preliminary data.</text>
</comment>
<dbReference type="AlphaFoldDB" id="A0A9W8A3G2"/>
<keyword evidence="4" id="KW-1185">Reference proteome</keyword>
<feature type="domain" description="GLTSCR protein conserved" evidence="2">
    <location>
        <begin position="361"/>
        <end position="434"/>
    </location>
</feature>
<evidence type="ECO:0000256" key="1">
    <source>
        <dbReference type="SAM" id="MobiDB-lite"/>
    </source>
</evidence>
<evidence type="ECO:0000259" key="2">
    <source>
        <dbReference type="Pfam" id="PF15249"/>
    </source>
</evidence>
<evidence type="ECO:0000313" key="3">
    <source>
        <dbReference type="EMBL" id="KAJ1922052.1"/>
    </source>
</evidence>
<reference evidence="3" key="1">
    <citation type="submission" date="2022-07" db="EMBL/GenBank/DDBJ databases">
        <title>Phylogenomic reconstructions and comparative analyses of Kickxellomycotina fungi.</title>
        <authorList>
            <person name="Reynolds N.K."/>
            <person name="Stajich J.E."/>
            <person name="Barry K."/>
            <person name="Grigoriev I.V."/>
            <person name="Crous P."/>
            <person name="Smith M.E."/>
        </authorList>
    </citation>
    <scope>NUCLEOTIDE SEQUENCE</scope>
    <source>
        <strain evidence="3">RSA 861</strain>
    </source>
</reference>
<feature type="region of interest" description="Disordered" evidence="1">
    <location>
        <begin position="172"/>
        <end position="211"/>
    </location>
</feature>
<feature type="region of interest" description="Disordered" evidence="1">
    <location>
        <begin position="78"/>
        <end position="102"/>
    </location>
</feature>
<dbReference type="EMBL" id="JANBPT010000406">
    <property type="protein sequence ID" value="KAJ1922052.1"/>
    <property type="molecule type" value="Genomic_DNA"/>
</dbReference>
<feature type="region of interest" description="Disordered" evidence="1">
    <location>
        <begin position="309"/>
        <end position="332"/>
    </location>
</feature>
<feature type="compositionally biased region" description="Pro residues" evidence="1">
    <location>
        <begin position="84"/>
        <end position="100"/>
    </location>
</feature>
<dbReference type="Pfam" id="PF15249">
    <property type="entry name" value="GLTSCR1"/>
    <property type="match status" value="1"/>
</dbReference>
<dbReference type="OrthoDB" id="2556847at2759"/>
<protein>
    <recommendedName>
        <fullName evidence="2">GLTSCR protein conserved domain-containing protein</fullName>
    </recommendedName>
</protein>
<sequence>MTTPDSASPAAGAGTAVPLAKLAAERVIKTLTIESVDVVVVQRGNQTIYKLANNAAVSTLPPQTRQLVIARLKELHQGTSTPTQTPPVGSPAPTPTPPPASTSLAAILSSLVVDKKVRPKPTATPIAPAPPTGISKELAAVKNAIMQCTDPAELKQLQAAQAVLTGVPVPGAPASPLSAKTTARTSGPHRLKGAPTTGPKRPGDGNVSPLIRRRVPYPRASPSIAARKLPAALAAAGKMAASSSTAAATAAKRPAPASATTTSPDATYWRQTTPLTTLTSQLVVSAAPGESGMPKDPVSRLLTLRRQHRSGLRAKVKSSSVAERKAAGKRATGSWIPTRAEADLRDATVKRIRQAYTQDLSRALAPDTETPFSSVTDAYERLVPFHVYQYPDHDLVPAADPDYEPSKYEKPARLLKNVTKAQGLMQRYRNLLRTGTPEPAPIVASEVVHVPLPSKWSSEGLPATVDRRLDWIETSPSSTELLLARRLVLESMKTDAAQSPPPPPGET</sequence>